<organism evidence="2 3">
    <name type="scientific">Microthlaspi erraticum</name>
    <dbReference type="NCBI Taxonomy" id="1685480"/>
    <lineage>
        <taxon>Eukaryota</taxon>
        <taxon>Viridiplantae</taxon>
        <taxon>Streptophyta</taxon>
        <taxon>Embryophyta</taxon>
        <taxon>Tracheophyta</taxon>
        <taxon>Spermatophyta</taxon>
        <taxon>Magnoliopsida</taxon>
        <taxon>eudicotyledons</taxon>
        <taxon>Gunneridae</taxon>
        <taxon>Pentapetalae</taxon>
        <taxon>rosids</taxon>
        <taxon>malvids</taxon>
        <taxon>Brassicales</taxon>
        <taxon>Brassicaceae</taxon>
        <taxon>Coluteocarpeae</taxon>
        <taxon>Microthlaspi</taxon>
    </lineage>
</organism>
<proteinExistence type="predicted"/>
<dbReference type="PROSITE" id="PS51352">
    <property type="entry name" value="THIOREDOXIN_2"/>
    <property type="match status" value="1"/>
</dbReference>
<feature type="domain" description="Thioredoxin" evidence="1">
    <location>
        <begin position="1"/>
        <end position="114"/>
    </location>
</feature>
<dbReference type="PANTHER" id="PTHR10438:SF417">
    <property type="entry name" value="THIOREDOXIN H5"/>
    <property type="match status" value="1"/>
</dbReference>
<dbReference type="AlphaFoldDB" id="A0A6D2I8J1"/>
<evidence type="ECO:0000313" key="3">
    <source>
        <dbReference type="Proteomes" id="UP000467841"/>
    </source>
</evidence>
<dbReference type="PANTHER" id="PTHR10438">
    <property type="entry name" value="THIOREDOXIN"/>
    <property type="match status" value="1"/>
</dbReference>
<gene>
    <name evidence="2" type="ORF">MERR_LOCUS11765</name>
</gene>
<comment type="caution">
    <text evidence="2">The sequence shown here is derived from an EMBL/GenBank/DDBJ whole genome shotgun (WGS) entry which is preliminary data.</text>
</comment>
<dbReference type="EMBL" id="CACVBM020000888">
    <property type="protein sequence ID" value="CAA7024530.1"/>
    <property type="molecule type" value="Genomic_DNA"/>
</dbReference>
<dbReference type="Pfam" id="PF00085">
    <property type="entry name" value="Thioredoxin"/>
    <property type="match status" value="1"/>
</dbReference>
<reference evidence="2" key="1">
    <citation type="submission" date="2020-01" db="EMBL/GenBank/DDBJ databases">
        <authorList>
            <person name="Mishra B."/>
        </authorList>
    </citation>
    <scope>NUCLEOTIDE SEQUENCE [LARGE SCALE GENOMIC DNA]</scope>
</reference>
<dbReference type="Gene3D" id="3.40.30.10">
    <property type="entry name" value="Glutaredoxin"/>
    <property type="match status" value="1"/>
</dbReference>
<sequence length="116" mass="13131">MNGEGKVTEVHTFDSWKESIKAANESKKLVVINFSSRSCRYSRLFAPSYEYMADQFRNVIFFMIEVDEFGVVTGEFEVDTTPTSVFMKEGQIIDRVIGANQQALHETLLKHGGEVA</sequence>
<dbReference type="Proteomes" id="UP000467841">
    <property type="component" value="Unassembled WGS sequence"/>
</dbReference>
<accession>A0A6D2I8J1</accession>
<name>A0A6D2I8J1_9BRAS</name>
<dbReference type="CDD" id="cd02947">
    <property type="entry name" value="TRX_family"/>
    <property type="match status" value="1"/>
</dbReference>
<dbReference type="InterPro" id="IPR050620">
    <property type="entry name" value="Thioredoxin_H-type-like"/>
</dbReference>
<keyword evidence="3" id="KW-1185">Reference proteome</keyword>
<dbReference type="OrthoDB" id="10263751at2759"/>
<evidence type="ECO:0000259" key="1">
    <source>
        <dbReference type="PROSITE" id="PS51352"/>
    </source>
</evidence>
<dbReference type="InterPro" id="IPR013766">
    <property type="entry name" value="Thioredoxin_domain"/>
</dbReference>
<dbReference type="InterPro" id="IPR036249">
    <property type="entry name" value="Thioredoxin-like_sf"/>
</dbReference>
<protein>
    <recommendedName>
        <fullName evidence="1">Thioredoxin domain-containing protein</fullName>
    </recommendedName>
</protein>
<evidence type="ECO:0000313" key="2">
    <source>
        <dbReference type="EMBL" id="CAA7024530.1"/>
    </source>
</evidence>
<dbReference type="SUPFAM" id="SSF52833">
    <property type="entry name" value="Thioredoxin-like"/>
    <property type="match status" value="1"/>
</dbReference>